<keyword evidence="2" id="KW-1185">Reference proteome</keyword>
<proteinExistence type="predicted"/>
<gene>
    <name evidence="1" type="ORF">ECPE_LOCUS4064</name>
</gene>
<dbReference type="Proteomes" id="UP000272942">
    <property type="component" value="Unassembled WGS sequence"/>
</dbReference>
<accession>A0A183AAS9</accession>
<name>A0A183AAS9_9TREM</name>
<dbReference type="EMBL" id="UZAN01040957">
    <property type="protein sequence ID" value="VDP71493.1"/>
    <property type="molecule type" value="Genomic_DNA"/>
</dbReference>
<protein>
    <submittedName>
        <fullName evidence="3">Ig-like domain-containing protein</fullName>
    </submittedName>
</protein>
<evidence type="ECO:0000313" key="3">
    <source>
        <dbReference type="WBParaSite" id="ECPE_0000407101-mRNA-1"/>
    </source>
</evidence>
<evidence type="ECO:0000313" key="2">
    <source>
        <dbReference type="Proteomes" id="UP000272942"/>
    </source>
</evidence>
<dbReference type="OrthoDB" id="6260923at2759"/>
<sequence length="138" mass="15779">MSADHVRVDYKVELNDEQDAGKWWCMFRGQSSDPIELQYQPAEKKTVALPQLNPETTKTPGSHNTTHVVPLNGNGSAVKLVVKNATHETQSSIVDTDLLFGFRWFIVYEKFHHETYTPTYMRTVNEVLDTTIPTQGRR</sequence>
<dbReference type="WBParaSite" id="ECPE_0000407101-mRNA-1">
    <property type="protein sequence ID" value="ECPE_0000407101-mRNA-1"/>
    <property type="gene ID" value="ECPE_0000407101"/>
</dbReference>
<organism evidence="3">
    <name type="scientific">Echinostoma caproni</name>
    <dbReference type="NCBI Taxonomy" id="27848"/>
    <lineage>
        <taxon>Eukaryota</taxon>
        <taxon>Metazoa</taxon>
        <taxon>Spiralia</taxon>
        <taxon>Lophotrochozoa</taxon>
        <taxon>Platyhelminthes</taxon>
        <taxon>Trematoda</taxon>
        <taxon>Digenea</taxon>
        <taxon>Plagiorchiida</taxon>
        <taxon>Echinostomata</taxon>
        <taxon>Echinostomatoidea</taxon>
        <taxon>Echinostomatidae</taxon>
        <taxon>Echinostoma</taxon>
    </lineage>
</organism>
<dbReference type="AlphaFoldDB" id="A0A183AAS9"/>
<reference evidence="1 2" key="2">
    <citation type="submission" date="2018-11" db="EMBL/GenBank/DDBJ databases">
        <authorList>
            <consortium name="Pathogen Informatics"/>
        </authorList>
    </citation>
    <scope>NUCLEOTIDE SEQUENCE [LARGE SCALE GENOMIC DNA]</scope>
    <source>
        <strain evidence="1 2">Egypt</strain>
    </source>
</reference>
<evidence type="ECO:0000313" key="1">
    <source>
        <dbReference type="EMBL" id="VDP71493.1"/>
    </source>
</evidence>
<reference evidence="3" key="1">
    <citation type="submission" date="2016-06" db="UniProtKB">
        <authorList>
            <consortium name="WormBaseParasite"/>
        </authorList>
    </citation>
    <scope>IDENTIFICATION</scope>
</reference>